<feature type="transmembrane region" description="Helical" evidence="3">
    <location>
        <begin position="209"/>
        <end position="234"/>
    </location>
</feature>
<keyword evidence="3" id="KW-1133">Transmembrane helix</keyword>
<dbReference type="GO" id="GO:0000307">
    <property type="term" value="C:cyclin-dependent protein kinase holoenzyme complex"/>
    <property type="evidence" value="ECO:0007669"/>
    <property type="project" value="TreeGrafter"/>
</dbReference>
<dbReference type="Proteomes" id="UP000183832">
    <property type="component" value="Unassembled WGS sequence"/>
</dbReference>
<dbReference type="Gene3D" id="1.10.472.10">
    <property type="entry name" value="Cyclin-like"/>
    <property type="match status" value="1"/>
</dbReference>
<feature type="transmembrane region" description="Helical" evidence="3">
    <location>
        <begin position="357"/>
        <end position="380"/>
    </location>
</feature>
<keyword evidence="3" id="KW-0812">Transmembrane</keyword>
<proteinExistence type="inferred from homology"/>
<dbReference type="AlphaFoldDB" id="A0A1J1HUW8"/>
<dbReference type="GO" id="GO:0019901">
    <property type="term" value="F:protein kinase binding"/>
    <property type="evidence" value="ECO:0007669"/>
    <property type="project" value="InterPro"/>
</dbReference>
<dbReference type="GO" id="GO:0016538">
    <property type="term" value="F:cyclin-dependent protein serine/threonine kinase regulator activity"/>
    <property type="evidence" value="ECO:0007669"/>
    <property type="project" value="TreeGrafter"/>
</dbReference>
<gene>
    <name evidence="4" type="primary">putative Protein CNPPD1</name>
    <name evidence="4" type="ORF">CLUMA_CG005012</name>
</gene>
<evidence type="ECO:0000256" key="3">
    <source>
        <dbReference type="SAM" id="Phobius"/>
    </source>
</evidence>
<dbReference type="PANTHER" id="PTHR15615">
    <property type="match status" value="1"/>
</dbReference>
<dbReference type="STRING" id="568069.A0A1J1HUW8"/>
<dbReference type="OrthoDB" id="244495at2759"/>
<evidence type="ECO:0000313" key="5">
    <source>
        <dbReference type="Proteomes" id="UP000183832"/>
    </source>
</evidence>
<evidence type="ECO:0000256" key="2">
    <source>
        <dbReference type="ARBA" id="ARBA00040808"/>
    </source>
</evidence>
<comment type="similarity">
    <text evidence="1">Belongs to the CNPPD1 family.</text>
</comment>
<dbReference type="Pfam" id="PF08613">
    <property type="entry name" value="Cyclin"/>
    <property type="match status" value="1"/>
</dbReference>
<dbReference type="InterPro" id="IPR036915">
    <property type="entry name" value="Cyclin-like_sf"/>
</dbReference>
<reference evidence="4 5" key="1">
    <citation type="submission" date="2015-04" db="EMBL/GenBank/DDBJ databases">
        <authorList>
            <person name="Syromyatnikov M.Y."/>
            <person name="Popov V.N."/>
        </authorList>
    </citation>
    <scope>NUCLEOTIDE SEQUENCE [LARGE SCALE GENOMIC DNA]</scope>
</reference>
<evidence type="ECO:0000313" key="4">
    <source>
        <dbReference type="EMBL" id="CRK91338.1"/>
    </source>
</evidence>
<accession>A0A1J1HUW8</accession>
<dbReference type="SUPFAM" id="SSF47954">
    <property type="entry name" value="Cyclin-like"/>
    <property type="match status" value="1"/>
</dbReference>
<keyword evidence="3" id="KW-0472">Membrane</keyword>
<dbReference type="InterPro" id="IPR013922">
    <property type="entry name" value="Cyclin_PHO80-like"/>
</dbReference>
<protein>
    <recommendedName>
        <fullName evidence="2">Protein CNPPD1</fullName>
    </recommendedName>
</protein>
<keyword evidence="5" id="KW-1185">Reference proteome</keyword>
<dbReference type="GO" id="GO:0005634">
    <property type="term" value="C:nucleus"/>
    <property type="evidence" value="ECO:0007669"/>
    <property type="project" value="TreeGrafter"/>
</dbReference>
<name>A0A1J1HUW8_9DIPT</name>
<dbReference type="EMBL" id="CVRI01000020">
    <property type="protein sequence ID" value="CRK91338.1"/>
    <property type="molecule type" value="Genomic_DNA"/>
</dbReference>
<sequence>MVSLFEKSKKLKTSSEKPMSINHKEFLTRIKKTFYYGPSNPNRMTSHPLAVHVSHSFNENHRNYSLNTLELDEISRIRQQTPCTLILAMIYLDRINLLDPAFVKLVSPSELFLVALMVSAKFYSDYDEMNVFTSAWAKEGKVDVERLAQLEIKFLNAIKWNILVRQNEFDEKLKTVEKLLAMKEGFNRGWFTYTELELLMPSLEIAKRFLDFTTILMLSYACIIATTAFSFFILSSIRSKTVMGPQSNSTELCGIHDNSLITIPTPIISIDTVTDISTSTDGFVVDTSRNKAINFSLFYHVIKWELEAGVHENLQLLPRKHDPVPYHCCNDSLSSWGNYLHESLSLLKLTKIENTEFFFTLMSCFIRIFAIYFVITKLFFERRNPLRKCSLLL</sequence>
<evidence type="ECO:0000256" key="1">
    <source>
        <dbReference type="ARBA" id="ARBA00038508"/>
    </source>
</evidence>
<dbReference type="PANTHER" id="PTHR15615:SF108">
    <property type="entry name" value="PROTEIN CNPPD1"/>
    <property type="match status" value="1"/>
</dbReference>
<organism evidence="4 5">
    <name type="scientific">Clunio marinus</name>
    <dbReference type="NCBI Taxonomy" id="568069"/>
    <lineage>
        <taxon>Eukaryota</taxon>
        <taxon>Metazoa</taxon>
        <taxon>Ecdysozoa</taxon>
        <taxon>Arthropoda</taxon>
        <taxon>Hexapoda</taxon>
        <taxon>Insecta</taxon>
        <taxon>Pterygota</taxon>
        <taxon>Neoptera</taxon>
        <taxon>Endopterygota</taxon>
        <taxon>Diptera</taxon>
        <taxon>Nematocera</taxon>
        <taxon>Chironomoidea</taxon>
        <taxon>Chironomidae</taxon>
        <taxon>Clunio</taxon>
    </lineage>
</organism>
<dbReference type="CDD" id="cd20557">
    <property type="entry name" value="CYCLIN_ScPCL1-like"/>
    <property type="match status" value="1"/>
</dbReference>